<feature type="chain" id="PRO_5042197305" evidence="2">
    <location>
        <begin position="28"/>
        <end position="112"/>
    </location>
</feature>
<evidence type="ECO:0000256" key="1">
    <source>
        <dbReference type="SAM" id="MobiDB-lite"/>
    </source>
</evidence>
<accession>A0AAD8XYR2</accession>
<feature type="region of interest" description="Disordered" evidence="1">
    <location>
        <begin position="66"/>
        <end position="85"/>
    </location>
</feature>
<reference evidence="3" key="1">
    <citation type="submission" date="2023-06" db="EMBL/GenBank/DDBJ databases">
        <title>Survivors Of The Sea: Transcriptome response of Skeletonema marinoi to long-term dormancy.</title>
        <authorList>
            <person name="Pinder M.I.M."/>
            <person name="Kourtchenko O."/>
            <person name="Robertson E.K."/>
            <person name="Larsson T."/>
            <person name="Maumus F."/>
            <person name="Osuna-Cruz C.M."/>
            <person name="Vancaester E."/>
            <person name="Stenow R."/>
            <person name="Vandepoele K."/>
            <person name="Ploug H."/>
            <person name="Bruchert V."/>
            <person name="Godhe A."/>
            <person name="Topel M."/>
        </authorList>
    </citation>
    <scope>NUCLEOTIDE SEQUENCE</scope>
    <source>
        <strain evidence="3">R05AC</strain>
    </source>
</reference>
<dbReference type="Proteomes" id="UP001224775">
    <property type="component" value="Unassembled WGS sequence"/>
</dbReference>
<dbReference type="EMBL" id="JATAAI010000032">
    <property type="protein sequence ID" value="KAK1735830.1"/>
    <property type="molecule type" value="Genomic_DNA"/>
</dbReference>
<name>A0AAD8XYR2_9STRA</name>
<gene>
    <name evidence="3" type="ORF">QTG54_013536</name>
</gene>
<evidence type="ECO:0000313" key="4">
    <source>
        <dbReference type="Proteomes" id="UP001224775"/>
    </source>
</evidence>
<dbReference type="AlphaFoldDB" id="A0AAD8XYR2"/>
<feature type="signal peptide" evidence="2">
    <location>
        <begin position="1"/>
        <end position="27"/>
    </location>
</feature>
<proteinExistence type="predicted"/>
<evidence type="ECO:0000313" key="3">
    <source>
        <dbReference type="EMBL" id="KAK1735830.1"/>
    </source>
</evidence>
<evidence type="ECO:0000256" key="2">
    <source>
        <dbReference type="SAM" id="SignalP"/>
    </source>
</evidence>
<keyword evidence="4" id="KW-1185">Reference proteome</keyword>
<keyword evidence="2" id="KW-0732">Signal</keyword>
<organism evidence="3 4">
    <name type="scientific">Skeletonema marinoi</name>
    <dbReference type="NCBI Taxonomy" id="267567"/>
    <lineage>
        <taxon>Eukaryota</taxon>
        <taxon>Sar</taxon>
        <taxon>Stramenopiles</taxon>
        <taxon>Ochrophyta</taxon>
        <taxon>Bacillariophyta</taxon>
        <taxon>Coscinodiscophyceae</taxon>
        <taxon>Thalassiosirophycidae</taxon>
        <taxon>Thalassiosirales</taxon>
        <taxon>Skeletonemataceae</taxon>
        <taxon>Skeletonema</taxon>
        <taxon>Skeletonema marinoi-dohrnii complex</taxon>
    </lineage>
</organism>
<sequence>MNHHHLFTSVALVIVAIFATTLPSASGFALLSPLLLRVNPAGVAAHMNKSSSPAIADSLPIISSSKASEKTPASTSRPPSASVDFGLDEDMMRYKHELLSVVYEKSLTRGFE</sequence>
<feature type="compositionally biased region" description="Low complexity" evidence="1">
    <location>
        <begin position="71"/>
        <end position="82"/>
    </location>
</feature>
<comment type="caution">
    <text evidence="3">The sequence shown here is derived from an EMBL/GenBank/DDBJ whole genome shotgun (WGS) entry which is preliminary data.</text>
</comment>
<protein>
    <submittedName>
        <fullName evidence="3">Uncharacterized protein</fullName>
    </submittedName>
</protein>